<dbReference type="EMBL" id="MSCK01000001">
    <property type="protein sequence ID" value="PQJ73395.1"/>
    <property type="molecule type" value="Genomic_DNA"/>
</dbReference>
<dbReference type="OrthoDB" id="679547at2"/>
<dbReference type="AlphaFoldDB" id="A0A2P6CEQ8"/>
<dbReference type="Proteomes" id="UP000247345">
    <property type="component" value="Unassembled WGS sequence"/>
</dbReference>
<accession>A0A2P6CEQ8</accession>
<comment type="caution">
    <text evidence="1">The sequence shown here is derived from an EMBL/GenBank/DDBJ whole genome shotgun (WGS) entry which is preliminary data.</text>
</comment>
<dbReference type="RefSeq" id="WP_105049061.1">
    <property type="nucleotide sequence ID" value="NZ_CP150661.1"/>
</dbReference>
<evidence type="ECO:0000313" key="1">
    <source>
        <dbReference type="EMBL" id="PQJ73395.1"/>
    </source>
</evidence>
<dbReference type="Gene3D" id="2.60.40.1930">
    <property type="match status" value="1"/>
</dbReference>
<evidence type="ECO:0008006" key="3">
    <source>
        <dbReference type="Google" id="ProtNLM"/>
    </source>
</evidence>
<proteinExistence type="predicted"/>
<protein>
    <recommendedName>
        <fullName evidence="3">Macroglobulin domain-containing protein</fullName>
    </recommendedName>
</protein>
<keyword evidence="2" id="KW-1185">Reference proteome</keyword>
<sequence>MKKYFFLVIALLVFASFISIQENYFTQLVKEKAENYTLNNYPEKVYVHTDKPYYTLGDDIWFSAYLVNGVTHTKSKKSNLLYAEFINDKDSIIVQEKLFMNDVNTAGNFKISKKLSPGKYLIRAYTNYMRNENPEYFFQKEISILSLDTKKTIVKTSQIPTTKNKAKPFKPTLNFYPEGGYLINDLKNAVTIKLKDPFFDDVPITISILDNENHFITDLTTTKFGLGLFYLQPEQDKTYYALVNIEGNEYKYQLPKSLEKGYTLNALNNGKDLLINLQSNLKQGLFGTSLVIHQRGKLIYNASQTTQKLNQNLKIKNDDLKNGVIHITLFNPERKPVCQRLVFINNLNNNATVNITKPKDYYGSRKEVTLNLNVKNKDQQNLVSNLSMSVLDLNAYPENSKEENIKTWLLLNSDVRGKIKNPGYFFEKENDRERTYLLDLIMRTNGWRRFTWPNLLYNTKNKPEFEIEKGITISGKTLAMKSPYGIKSVPTRFTFMGKKIIQEPILKSNLRGKFSYGPYIFFDSIPVLLEARLTDFKSKESKDRNVLIIQDKGKGSPKVLRDTLFKNTNKEADITAFLNYENYLKELDAAFKQQQYVLDEIVISTTLKDKESEREDEMDARTSYGGSFRRFDATEDSFSATALELLYNMQGVIIEQDSVYVRNQGSTTVPLILFDEAPIDVTELSTIPASSVSFIDLLVGSESAIFTNSGAVVSMYSKTGNALRKNVKRKPGIIDFKAVGFYTAKEFYAPDHINGVEEQTKADIRTTLHWVPKIKTKTTGDVSIKFFTSDSKSNYLIQVEGITENGTPVYGTSKIIVE</sequence>
<reference evidence="1 2" key="1">
    <citation type="submission" date="2016-12" db="EMBL/GenBank/DDBJ databases">
        <title>Trade-off between light-utilization and light-protection in marine flavobacteria.</title>
        <authorList>
            <person name="Kumagai Y."/>
            <person name="Yoshizawa S."/>
            <person name="Kogure K."/>
            <person name="Iwasaki W."/>
        </authorList>
    </citation>
    <scope>NUCLEOTIDE SEQUENCE [LARGE SCALE GENOMIC DNA]</scope>
    <source>
        <strain evidence="1 2">KCTC 12100</strain>
    </source>
</reference>
<gene>
    <name evidence="1" type="ORF">BTO14_09020</name>
</gene>
<organism evidence="1 2">
    <name type="scientific">Polaribacter butkevichii</name>
    <dbReference type="NCBI Taxonomy" id="218490"/>
    <lineage>
        <taxon>Bacteria</taxon>
        <taxon>Pseudomonadati</taxon>
        <taxon>Bacteroidota</taxon>
        <taxon>Flavobacteriia</taxon>
        <taxon>Flavobacteriales</taxon>
        <taxon>Flavobacteriaceae</taxon>
    </lineage>
</organism>
<name>A0A2P6CEQ8_9FLAO</name>
<evidence type="ECO:0000313" key="2">
    <source>
        <dbReference type="Proteomes" id="UP000247345"/>
    </source>
</evidence>